<dbReference type="EMBL" id="BKCJ010111706">
    <property type="protein sequence ID" value="GEX49579.1"/>
    <property type="molecule type" value="Genomic_DNA"/>
</dbReference>
<accession>A0A699HD44</accession>
<name>A0A699HD44_TANCI</name>
<feature type="compositionally biased region" description="Acidic residues" evidence="1">
    <location>
        <begin position="194"/>
        <end position="218"/>
    </location>
</feature>
<protein>
    <submittedName>
        <fullName evidence="2">Uncharacterized protein</fullName>
    </submittedName>
</protein>
<evidence type="ECO:0000256" key="1">
    <source>
        <dbReference type="SAM" id="MobiDB-lite"/>
    </source>
</evidence>
<evidence type="ECO:0000313" key="2">
    <source>
        <dbReference type="EMBL" id="GEX49579.1"/>
    </source>
</evidence>
<sequence>MAVRQDYLATIMDTEFEPFEDYRETEIPQPLPIAPSPVPPSDNPYLIVGQAHTAAARDTESEPEEASLEIEEFEPLATRTTPLSSDYTPSSSDLTPVSPLTDEEFEASKPSDTRITSTHSIAPLDSTTPLSPDHPLTQTSPTSTRVSYYHSTARMARYRSSYEIPSPSSSPKLPIWKRYRGTSDLVEDTKDESLDLDTEGEGSEDEGSGSEEEEEEAAPEGQQQAVSVVDTAAYKPLDLGYGALRRYILICIPPIRVPVQTPPLPEWSYGSLPVSPSSSAVPTLIASPVTTPAATIAVDEDEFLEVGVQLELHGSIHHDHTQRLDALPPALFEGYDRDFRELYTRSREVRDEIFSQRYMLRSLKQEQERVLYEDRCWL</sequence>
<feature type="region of interest" description="Disordered" evidence="1">
    <location>
        <begin position="186"/>
        <end position="227"/>
    </location>
</feature>
<feature type="compositionally biased region" description="Polar residues" evidence="1">
    <location>
        <begin position="113"/>
        <end position="148"/>
    </location>
</feature>
<comment type="caution">
    <text evidence="2">The sequence shown here is derived from an EMBL/GenBank/DDBJ whole genome shotgun (WGS) entry which is preliminary data.</text>
</comment>
<dbReference type="AlphaFoldDB" id="A0A699HD44"/>
<proteinExistence type="predicted"/>
<feature type="compositionally biased region" description="Polar residues" evidence="1">
    <location>
        <begin position="78"/>
        <end position="95"/>
    </location>
</feature>
<feature type="compositionally biased region" description="Acidic residues" evidence="1">
    <location>
        <begin position="61"/>
        <end position="74"/>
    </location>
</feature>
<organism evidence="2">
    <name type="scientific">Tanacetum cinerariifolium</name>
    <name type="common">Dalmatian daisy</name>
    <name type="synonym">Chrysanthemum cinerariifolium</name>
    <dbReference type="NCBI Taxonomy" id="118510"/>
    <lineage>
        <taxon>Eukaryota</taxon>
        <taxon>Viridiplantae</taxon>
        <taxon>Streptophyta</taxon>
        <taxon>Embryophyta</taxon>
        <taxon>Tracheophyta</taxon>
        <taxon>Spermatophyta</taxon>
        <taxon>Magnoliopsida</taxon>
        <taxon>eudicotyledons</taxon>
        <taxon>Gunneridae</taxon>
        <taxon>Pentapetalae</taxon>
        <taxon>asterids</taxon>
        <taxon>campanulids</taxon>
        <taxon>Asterales</taxon>
        <taxon>Asteraceae</taxon>
        <taxon>Asteroideae</taxon>
        <taxon>Anthemideae</taxon>
        <taxon>Anthemidinae</taxon>
        <taxon>Tanacetum</taxon>
    </lineage>
</organism>
<reference evidence="2" key="1">
    <citation type="journal article" date="2019" name="Sci. Rep.">
        <title>Draft genome of Tanacetum cinerariifolium, the natural source of mosquito coil.</title>
        <authorList>
            <person name="Yamashiro T."/>
            <person name="Shiraishi A."/>
            <person name="Satake H."/>
            <person name="Nakayama K."/>
        </authorList>
    </citation>
    <scope>NUCLEOTIDE SEQUENCE</scope>
</reference>
<feature type="region of interest" description="Disordered" evidence="1">
    <location>
        <begin position="52"/>
        <end position="148"/>
    </location>
</feature>
<gene>
    <name evidence="2" type="ORF">Tci_321554</name>
</gene>